<dbReference type="Proteomes" id="UP000265000">
    <property type="component" value="Unplaced"/>
</dbReference>
<organism evidence="2 3">
    <name type="scientific">Fundulus heteroclitus</name>
    <name type="common">Killifish</name>
    <name type="synonym">Mummichog</name>
    <dbReference type="NCBI Taxonomy" id="8078"/>
    <lineage>
        <taxon>Eukaryota</taxon>
        <taxon>Metazoa</taxon>
        <taxon>Chordata</taxon>
        <taxon>Craniata</taxon>
        <taxon>Vertebrata</taxon>
        <taxon>Euteleostomi</taxon>
        <taxon>Actinopterygii</taxon>
        <taxon>Neopterygii</taxon>
        <taxon>Teleostei</taxon>
        <taxon>Neoteleostei</taxon>
        <taxon>Acanthomorphata</taxon>
        <taxon>Ovalentaria</taxon>
        <taxon>Atherinomorphae</taxon>
        <taxon>Cyprinodontiformes</taxon>
        <taxon>Fundulidae</taxon>
        <taxon>Fundulus</taxon>
    </lineage>
</organism>
<reference evidence="2" key="2">
    <citation type="submission" date="2025-09" db="UniProtKB">
        <authorList>
            <consortium name="Ensembl"/>
        </authorList>
    </citation>
    <scope>IDENTIFICATION</scope>
</reference>
<evidence type="ECO:0000313" key="2">
    <source>
        <dbReference type="Ensembl" id="ENSFHEP00000018506.1"/>
    </source>
</evidence>
<keyword evidence="1" id="KW-0812">Transmembrane</keyword>
<reference evidence="2" key="1">
    <citation type="submission" date="2025-08" db="UniProtKB">
        <authorList>
            <consortium name="Ensembl"/>
        </authorList>
    </citation>
    <scope>IDENTIFICATION</scope>
</reference>
<dbReference type="AlphaFoldDB" id="A0A3Q2PXH9"/>
<feature type="transmembrane region" description="Helical" evidence="1">
    <location>
        <begin position="43"/>
        <end position="65"/>
    </location>
</feature>
<sequence length="178" mass="19124">GELKSLSVISLEPILTVVDPITARLSPARSTGQPDGLVLSQTLWISVILVTLGSVLALTLWFVIFRRQTKAHKDLEDPGPEQEVLQKAEPKAMFYPPDRNGQVPQRAENGPTACHQMHQGAQMDPKWEDGFSVCSDPAKHAAKEENGGLPACSTGADHRVPLPATELGGTALVTTKTV</sequence>
<proteinExistence type="predicted"/>
<keyword evidence="3" id="KW-1185">Reference proteome</keyword>
<dbReference type="Ensembl" id="ENSFHET00000027562.1">
    <property type="protein sequence ID" value="ENSFHEP00000018506.1"/>
    <property type="gene ID" value="ENSFHEG00000020361.1"/>
</dbReference>
<name>A0A3Q2PXH9_FUNHE</name>
<evidence type="ECO:0000313" key="3">
    <source>
        <dbReference type="Proteomes" id="UP000265000"/>
    </source>
</evidence>
<evidence type="ECO:0000256" key="1">
    <source>
        <dbReference type="SAM" id="Phobius"/>
    </source>
</evidence>
<dbReference type="GeneTree" id="ENSGT00940000176980"/>
<keyword evidence="1" id="KW-0472">Membrane</keyword>
<accession>A0A3Q2PXH9</accession>
<keyword evidence="1" id="KW-1133">Transmembrane helix</keyword>
<protein>
    <submittedName>
        <fullName evidence="2">Uncharacterized LOC105918008</fullName>
    </submittedName>
</protein>